<name>A0A6C0IED4_9ZZZZ</name>
<proteinExistence type="predicted"/>
<dbReference type="EMBL" id="MN740165">
    <property type="protein sequence ID" value="QHT91488.1"/>
    <property type="molecule type" value="Genomic_DNA"/>
</dbReference>
<sequence length="52" mass="6157">MKVQCLKCMIILELIKQNQKLTCACKNLTIENRTDEYETIHCLTFSFKQIFS</sequence>
<organism evidence="1">
    <name type="scientific">viral metagenome</name>
    <dbReference type="NCBI Taxonomy" id="1070528"/>
    <lineage>
        <taxon>unclassified sequences</taxon>
        <taxon>metagenomes</taxon>
        <taxon>organismal metagenomes</taxon>
    </lineage>
</organism>
<dbReference type="AlphaFoldDB" id="A0A6C0IED4"/>
<reference evidence="1" key="1">
    <citation type="journal article" date="2020" name="Nature">
        <title>Giant virus diversity and host interactions through global metagenomics.</title>
        <authorList>
            <person name="Schulz F."/>
            <person name="Roux S."/>
            <person name="Paez-Espino D."/>
            <person name="Jungbluth S."/>
            <person name="Walsh D.A."/>
            <person name="Denef V.J."/>
            <person name="McMahon K.D."/>
            <person name="Konstantinidis K.T."/>
            <person name="Eloe-Fadrosh E.A."/>
            <person name="Kyrpides N.C."/>
            <person name="Woyke T."/>
        </authorList>
    </citation>
    <scope>NUCLEOTIDE SEQUENCE</scope>
    <source>
        <strain evidence="1">GVMAG-M-3300023184-77</strain>
    </source>
</reference>
<accession>A0A6C0IED4</accession>
<protein>
    <submittedName>
        <fullName evidence="1">Uncharacterized protein</fullName>
    </submittedName>
</protein>
<evidence type="ECO:0000313" key="1">
    <source>
        <dbReference type="EMBL" id="QHT91488.1"/>
    </source>
</evidence>